<dbReference type="EMBL" id="UINC01226448">
    <property type="protein sequence ID" value="SVE56936.1"/>
    <property type="molecule type" value="Genomic_DNA"/>
</dbReference>
<gene>
    <name evidence="1" type="ORF">METZ01_LOCUS509790</name>
</gene>
<proteinExistence type="predicted"/>
<reference evidence="1" key="1">
    <citation type="submission" date="2018-05" db="EMBL/GenBank/DDBJ databases">
        <authorList>
            <person name="Lanie J.A."/>
            <person name="Ng W.-L."/>
            <person name="Kazmierczak K.M."/>
            <person name="Andrzejewski T.M."/>
            <person name="Davidsen T.M."/>
            <person name="Wayne K.J."/>
            <person name="Tettelin H."/>
            <person name="Glass J.I."/>
            <person name="Rusch D."/>
            <person name="Podicherti R."/>
            <person name="Tsui H.-C.T."/>
            <person name="Winkler M.E."/>
        </authorList>
    </citation>
    <scope>NUCLEOTIDE SEQUENCE</scope>
</reference>
<organism evidence="1">
    <name type="scientific">marine metagenome</name>
    <dbReference type="NCBI Taxonomy" id="408172"/>
    <lineage>
        <taxon>unclassified sequences</taxon>
        <taxon>metagenomes</taxon>
        <taxon>ecological metagenomes</taxon>
    </lineage>
</organism>
<dbReference type="AlphaFoldDB" id="A0A383EJ88"/>
<protein>
    <submittedName>
        <fullName evidence="1">Uncharacterized protein</fullName>
    </submittedName>
</protein>
<name>A0A383EJ88_9ZZZZ</name>
<evidence type="ECO:0000313" key="1">
    <source>
        <dbReference type="EMBL" id="SVE56936.1"/>
    </source>
</evidence>
<sequence length="52" mass="5567">MISPHFSHPLYCIGAMTRPDCVPLRRPPQRTLQYVCGGLGRAPCQAGPSAAS</sequence>
<accession>A0A383EJ88</accession>